<dbReference type="AlphaFoldDB" id="A0A2S0Q8G6"/>
<dbReference type="SUPFAM" id="SSF52540">
    <property type="entry name" value="P-loop containing nucleoside triphosphate hydrolases"/>
    <property type="match status" value="1"/>
</dbReference>
<dbReference type="GeneID" id="78017893"/>
<evidence type="ECO:0000313" key="2">
    <source>
        <dbReference type="EMBL" id="AVZ30703.1"/>
    </source>
</evidence>
<dbReference type="KEGG" id="nsp:BMF81_02587"/>
<evidence type="ECO:0000313" key="3">
    <source>
        <dbReference type="Proteomes" id="UP000244056"/>
    </source>
</evidence>
<dbReference type="Proteomes" id="UP000244056">
    <property type="component" value="Chromosome"/>
</dbReference>
<dbReference type="RefSeq" id="WP_107806444.1">
    <property type="nucleotide sequence ID" value="NZ_CAWNZE010000001.1"/>
</dbReference>
<protein>
    <submittedName>
        <fullName evidence="2">Uncharacterized protein</fullName>
    </submittedName>
</protein>
<feature type="compositionally biased region" description="Polar residues" evidence="1">
    <location>
        <begin position="137"/>
        <end position="147"/>
    </location>
</feature>
<dbReference type="Pfam" id="PF14516">
    <property type="entry name" value="AAA_35"/>
    <property type="match status" value="1"/>
</dbReference>
<proteinExistence type="predicted"/>
<dbReference type="EMBL" id="CP020114">
    <property type="protein sequence ID" value="AVZ30703.1"/>
    <property type="molecule type" value="Genomic_DNA"/>
</dbReference>
<accession>A0A2S0Q8G6</accession>
<sequence>MQLQSKNPLRRRGATLTAQGFKKLNQAKAEVEIQQNFKRYTLEALSEKTGLTPNTLSKVFNPATGVDKRTLECCFNAFNLTLLKDDYLYLESDKDNLANIGSMSTNENCCPIEPVCDSRTNPPQTHRVERFPKGRQSRTPDNLQPRPTTVPGGQMPLDSVFYIDRPILESLCYEAIQEPGALLNIRAPKQMGKTSLMTSILAYGNSLGDRTVSVNLQLANDEILQNLERFLQWFCVRVSKQLDLPDAIALWAMATFGDNSLGSKSNATDYLEEILLAKLNRAGSPRENRSLVIAIDELNELFAYPDIAREFLLLLRTWSERAKESDADINPWHRLRLVTVHSTEILMPPSINPSLLNTGLFIELPEFTPAQVQELANRWGEEMTVQQIEQLITLLGGHPYRLQLAFYHLHQQTITLEELLENSAFTTTIYAEHLEQQWWNLQRYPDLLPLFTEIVRQSNLVYSEAVQASQLYKMGLRHLHGKMSSLACELFRPFFGDRLL</sequence>
<dbReference type="Gene3D" id="3.40.50.300">
    <property type="entry name" value="P-loop containing nucleotide triphosphate hydrolases"/>
    <property type="match status" value="1"/>
</dbReference>
<feature type="region of interest" description="Disordered" evidence="1">
    <location>
        <begin position="116"/>
        <end position="153"/>
    </location>
</feature>
<dbReference type="InterPro" id="IPR027417">
    <property type="entry name" value="P-loop_NTPase"/>
</dbReference>
<organism evidence="2 3">
    <name type="scientific">Nodularia spumigena UHCC 0039</name>
    <dbReference type="NCBI Taxonomy" id="1914872"/>
    <lineage>
        <taxon>Bacteria</taxon>
        <taxon>Bacillati</taxon>
        <taxon>Cyanobacteriota</taxon>
        <taxon>Cyanophyceae</taxon>
        <taxon>Nostocales</taxon>
        <taxon>Nodulariaceae</taxon>
        <taxon>Nodularia</taxon>
    </lineage>
</organism>
<evidence type="ECO:0000256" key="1">
    <source>
        <dbReference type="SAM" id="MobiDB-lite"/>
    </source>
</evidence>
<gene>
    <name evidence="2" type="ORF">BMF81_02587</name>
</gene>
<name>A0A2S0Q8G6_NODSP</name>
<reference evidence="2 3" key="1">
    <citation type="submission" date="2017-03" db="EMBL/GenBank/DDBJ databases">
        <title>Comparative genomics of the toxic Baltic Sea cyanobacteria Nodularia spumigena UHCC 0039 and its response on varying salinity.</title>
        <authorList>
            <person name="Teikari J.E."/>
        </authorList>
    </citation>
    <scope>NUCLEOTIDE SEQUENCE [LARGE SCALE GENOMIC DNA]</scope>
    <source>
        <strain evidence="2 3">UHCC 0039</strain>
    </source>
</reference>